<dbReference type="EMBL" id="CP056775">
    <property type="protein sequence ID" value="QRR00763.1"/>
    <property type="molecule type" value="Genomic_DNA"/>
</dbReference>
<dbReference type="Proteomes" id="UP000612680">
    <property type="component" value="Chromosome"/>
</dbReference>
<proteinExistence type="predicted"/>
<dbReference type="InterPro" id="IPR017850">
    <property type="entry name" value="Alkaline_phosphatase_core_sf"/>
</dbReference>
<keyword evidence="2" id="KW-1185">Reference proteome</keyword>
<name>A0ABX7I4X5_9BACT</name>
<dbReference type="SUPFAM" id="SSF53649">
    <property type="entry name" value="Alkaline phosphatase-like"/>
    <property type="match status" value="1"/>
</dbReference>
<dbReference type="Gene3D" id="3.40.720.10">
    <property type="entry name" value="Alkaline Phosphatase, subunit A"/>
    <property type="match status" value="1"/>
</dbReference>
<evidence type="ECO:0000313" key="2">
    <source>
        <dbReference type="Proteomes" id="UP000612680"/>
    </source>
</evidence>
<sequence>MVDLKSKETYFHLATDKRPKEEFYDIVKDPGCLKNLVNDKSVAGQLGKLRKQLKDYQLATKDPRETGDGDYLESFPRLNGEIRSFPKID</sequence>
<organism evidence="1 2">
    <name type="scientific">Dyadobacter sandarakinus</name>
    <dbReference type="NCBI Taxonomy" id="2747268"/>
    <lineage>
        <taxon>Bacteria</taxon>
        <taxon>Pseudomonadati</taxon>
        <taxon>Bacteroidota</taxon>
        <taxon>Cytophagia</taxon>
        <taxon>Cytophagales</taxon>
        <taxon>Spirosomataceae</taxon>
        <taxon>Dyadobacter</taxon>
    </lineage>
</organism>
<protein>
    <recommendedName>
        <fullName evidence="3">N-sulphoglucosamine sulphohydrolase C-terminal domain-containing protein</fullName>
    </recommendedName>
</protein>
<dbReference type="RefSeq" id="WP_204662297.1">
    <property type="nucleotide sequence ID" value="NZ_CP056775.1"/>
</dbReference>
<accession>A0ABX7I4X5</accession>
<gene>
    <name evidence="1" type="ORF">HWI92_07510</name>
</gene>
<reference evidence="1 2" key="1">
    <citation type="submission" date="2020-06" db="EMBL/GenBank/DDBJ databases">
        <title>Dyadobacter sandarakinus sp. nov., isolated from the soil of the Arctic Yellow River Station.</title>
        <authorList>
            <person name="Zhang Y."/>
            <person name="Peng F."/>
        </authorList>
    </citation>
    <scope>NUCLEOTIDE SEQUENCE [LARGE SCALE GENOMIC DNA]</scope>
    <source>
        <strain evidence="1 2">Q3-56</strain>
    </source>
</reference>
<evidence type="ECO:0008006" key="3">
    <source>
        <dbReference type="Google" id="ProtNLM"/>
    </source>
</evidence>
<evidence type="ECO:0000313" key="1">
    <source>
        <dbReference type="EMBL" id="QRR00763.1"/>
    </source>
</evidence>